<evidence type="ECO:0000256" key="1">
    <source>
        <dbReference type="SAM" id="MobiDB-lite"/>
    </source>
</evidence>
<keyword evidence="3" id="KW-1185">Reference proteome</keyword>
<sequence length="96" mass="11236">MSHGSILLWSMRHKVRQEARRKARPDCRRRQLQSINITRKWPFLQGGLAFWLRLRRRRQRQFNSRHPGSGGANLQQQSPQEATELATLTFTAVLTG</sequence>
<feature type="region of interest" description="Disordered" evidence="1">
    <location>
        <begin position="61"/>
        <end position="81"/>
    </location>
</feature>
<gene>
    <name evidence="2" type="primary">RvY_06354-1</name>
    <name evidence="2" type="synonym">RvY_06354.1</name>
    <name evidence="2" type="ORF">RvY_06354</name>
</gene>
<reference evidence="2 3" key="1">
    <citation type="journal article" date="2016" name="Nat. Commun.">
        <title>Extremotolerant tardigrade genome and improved radiotolerance of human cultured cells by tardigrade-unique protein.</title>
        <authorList>
            <person name="Hashimoto T."/>
            <person name="Horikawa D.D."/>
            <person name="Saito Y."/>
            <person name="Kuwahara H."/>
            <person name="Kozuka-Hata H."/>
            <person name="Shin-I T."/>
            <person name="Minakuchi Y."/>
            <person name="Ohishi K."/>
            <person name="Motoyama A."/>
            <person name="Aizu T."/>
            <person name="Enomoto A."/>
            <person name="Kondo K."/>
            <person name="Tanaka S."/>
            <person name="Hara Y."/>
            <person name="Koshikawa S."/>
            <person name="Sagara H."/>
            <person name="Miura T."/>
            <person name="Yokobori S."/>
            <person name="Miyagawa K."/>
            <person name="Suzuki Y."/>
            <person name="Kubo T."/>
            <person name="Oyama M."/>
            <person name="Kohara Y."/>
            <person name="Fujiyama A."/>
            <person name="Arakawa K."/>
            <person name="Katayama T."/>
            <person name="Toyoda A."/>
            <person name="Kunieda T."/>
        </authorList>
    </citation>
    <scope>NUCLEOTIDE SEQUENCE [LARGE SCALE GENOMIC DNA]</scope>
    <source>
        <strain evidence="2 3">YOKOZUNA-1</strain>
    </source>
</reference>
<feature type="compositionally biased region" description="Polar residues" evidence="1">
    <location>
        <begin position="62"/>
        <end position="81"/>
    </location>
</feature>
<organism evidence="2 3">
    <name type="scientific">Ramazzottius varieornatus</name>
    <name type="common">Water bear</name>
    <name type="synonym">Tardigrade</name>
    <dbReference type="NCBI Taxonomy" id="947166"/>
    <lineage>
        <taxon>Eukaryota</taxon>
        <taxon>Metazoa</taxon>
        <taxon>Ecdysozoa</taxon>
        <taxon>Tardigrada</taxon>
        <taxon>Eutardigrada</taxon>
        <taxon>Parachela</taxon>
        <taxon>Hypsibioidea</taxon>
        <taxon>Ramazzottiidae</taxon>
        <taxon>Ramazzottius</taxon>
    </lineage>
</organism>
<dbReference type="Proteomes" id="UP000186922">
    <property type="component" value="Unassembled WGS sequence"/>
</dbReference>
<comment type="caution">
    <text evidence="2">The sequence shown here is derived from an EMBL/GenBank/DDBJ whole genome shotgun (WGS) entry which is preliminary data.</text>
</comment>
<name>A0A1D1UY87_RAMVA</name>
<protein>
    <submittedName>
        <fullName evidence="2">Uncharacterized protein</fullName>
    </submittedName>
</protein>
<dbReference type="EMBL" id="BDGG01000002">
    <property type="protein sequence ID" value="GAU94616.1"/>
    <property type="molecule type" value="Genomic_DNA"/>
</dbReference>
<dbReference type="AlphaFoldDB" id="A0A1D1UY87"/>
<proteinExistence type="predicted"/>
<evidence type="ECO:0000313" key="3">
    <source>
        <dbReference type="Proteomes" id="UP000186922"/>
    </source>
</evidence>
<accession>A0A1D1UY87</accession>
<evidence type="ECO:0000313" key="2">
    <source>
        <dbReference type="EMBL" id="GAU94616.1"/>
    </source>
</evidence>